<feature type="binding site" evidence="15">
    <location>
        <position position="455"/>
    </location>
    <ligand>
        <name>Mg(2+)</name>
        <dbReference type="ChEBI" id="CHEBI:18420"/>
        <note>shared with alpha subunit</note>
    </ligand>
</feature>
<dbReference type="PANTHER" id="PTHR10947:SF0">
    <property type="entry name" value="PHENYLALANINE--TRNA LIGASE BETA SUBUNIT"/>
    <property type="match status" value="1"/>
</dbReference>
<dbReference type="FunFam" id="3.30.70.380:FF:000001">
    <property type="entry name" value="Phenylalanine--tRNA ligase beta subunit"/>
    <property type="match status" value="1"/>
</dbReference>
<dbReference type="SMART" id="SM00896">
    <property type="entry name" value="FDX-ACB"/>
    <property type="match status" value="1"/>
</dbReference>
<comment type="subcellular location">
    <subcellularLocation>
        <location evidence="1 15">Cytoplasm</location>
    </subcellularLocation>
</comment>
<evidence type="ECO:0000256" key="6">
    <source>
        <dbReference type="ARBA" id="ARBA00022598"/>
    </source>
</evidence>
<dbReference type="SMART" id="SM00874">
    <property type="entry name" value="B5"/>
    <property type="match status" value="1"/>
</dbReference>
<feature type="binding site" evidence="15">
    <location>
        <position position="465"/>
    </location>
    <ligand>
        <name>Mg(2+)</name>
        <dbReference type="ChEBI" id="CHEBI:18420"/>
        <note>shared with alpha subunit</note>
    </ligand>
</feature>
<keyword evidence="5 16" id="KW-0820">tRNA-binding</keyword>
<feature type="domain" description="FDX-ACB" evidence="18">
    <location>
        <begin position="719"/>
        <end position="812"/>
    </location>
</feature>
<dbReference type="InterPro" id="IPR005121">
    <property type="entry name" value="Fdx_antiC-bd"/>
</dbReference>
<name>A0A840V2K9_9BACT</name>
<dbReference type="Proteomes" id="UP000539642">
    <property type="component" value="Unassembled WGS sequence"/>
</dbReference>
<evidence type="ECO:0000313" key="21">
    <source>
        <dbReference type="Proteomes" id="UP000539642"/>
    </source>
</evidence>
<dbReference type="EC" id="6.1.1.20" evidence="15"/>
<dbReference type="InterPro" id="IPR005146">
    <property type="entry name" value="B3/B4_tRNA-bd"/>
</dbReference>
<dbReference type="InterPro" id="IPR041616">
    <property type="entry name" value="PheRS_beta_core"/>
</dbReference>
<reference evidence="20 21" key="1">
    <citation type="submission" date="2020-08" db="EMBL/GenBank/DDBJ databases">
        <title>Genomic Encyclopedia of Type Strains, Phase IV (KMG-IV): sequencing the most valuable type-strain genomes for metagenomic binning, comparative biology and taxonomic classification.</title>
        <authorList>
            <person name="Goeker M."/>
        </authorList>
    </citation>
    <scope>NUCLEOTIDE SEQUENCE [LARGE SCALE GENOMIC DNA]</scope>
    <source>
        <strain evidence="20 21">DSM 28570</strain>
    </source>
</reference>
<dbReference type="CDD" id="cd02796">
    <property type="entry name" value="tRNA_bind_bactPheRS"/>
    <property type="match status" value="1"/>
</dbReference>
<keyword evidence="8 15" id="KW-0547">Nucleotide-binding</keyword>
<evidence type="ECO:0000256" key="2">
    <source>
        <dbReference type="ARBA" id="ARBA00008653"/>
    </source>
</evidence>
<dbReference type="FunFam" id="2.40.50.140:FF:000045">
    <property type="entry name" value="Phenylalanine--tRNA ligase beta subunit"/>
    <property type="match status" value="1"/>
</dbReference>
<keyword evidence="13 15" id="KW-0030">Aminoacyl-tRNA synthetase</keyword>
<dbReference type="InterPro" id="IPR009061">
    <property type="entry name" value="DNA-bd_dom_put_sf"/>
</dbReference>
<dbReference type="SUPFAM" id="SSF54991">
    <property type="entry name" value="Anticodon-binding domain of PheRS"/>
    <property type="match status" value="1"/>
</dbReference>
<dbReference type="SUPFAM" id="SSF46955">
    <property type="entry name" value="Putative DNA-binding domain"/>
    <property type="match status" value="1"/>
</dbReference>
<dbReference type="Gene3D" id="3.30.930.10">
    <property type="entry name" value="Bira Bifunctional Protein, Domain 2"/>
    <property type="match status" value="1"/>
</dbReference>
<dbReference type="InterPro" id="IPR036690">
    <property type="entry name" value="Fdx_antiC-bd_sf"/>
</dbReference>
<dbReference type="Gene3D" id="2.40.50.140">
    <property type="entry name" value="Nucleic acid-binding proteins"/>
    <property type="match status" value="1"/>
</dbReference>
<dbReference type="Pfam" id="PF17759">
    <property type="entry name" value="tRNA_synthFbeta"/>
    <property type="match status" value="1"/>
</dbReference>
<evidence type="ECO:0000259" key="19">
    <source>
        <dbReference type="PROSITE" id="PS51483"/>
    </source>
</evidence>
<dbReference type="FunFam" id="3.50.40.10:FF:000001">
    <property type="entry name" value="Phenylalanine--tRNA ligase beta subunit"/>
    <property type="match status" value="1"/>
</dbReference>
<comment type="subunit">
    <text evidence="3 15">Tetramer of two alpha and two beta subunits.</text>
</comment>
<dbReference type="GO" id="GO:0000287">
    <property type="term" value="F:magnesium ion binding"/>
    <property type="evidence" value="ECO:0007669"/>
    <property type="project" value="UniProtKB-UniRule"/>
</dbReference>
<sequence length="814" mass="89464">MKFTLDWLNHYVDTDGHTADQLAEYLTMLGLEVDAVSPLHQELAPLKTARIISAQPHPDADKLTLCEVAVGDEILQIVCGAPNARSGLNTVVALPGTTLPGEMKIKKSKVRGVESCGMLCSERELALSDSHTGIMELPEGTAHGQSFITALGLEDTMIEVDLTPNRPDCASVIGIAREIAGKLQRPLRLPVEGARVDHTSRSFSVDVESSELCPRYAARLVTGIKIGPSPMWLRNRLTSIGLRPINNVVDITNFVMMEYGQPLHAFDFDNLKGGKIIVRSPKDGETTFTTLDGVERKLSPEMLLICDGDRPVALAGIMGGMNSEVTEDTTTVLLESACFNPVSIRKTARRLGLATDASYRFERGVDPDGVCNAMDRAVQLLSELADGTAEDAGRDVYLGRLPMKTLTLRVSRTCSLLGIDLHAATITTLLQSIGFLCKPKDDDTLWVRIPTYRVDIDREADLIEEVARLHGYGNIPVTLPQVSLSYPEQDQGRIKRTTITRLLTGIGFSEAINYSFSNDKYLDLLQLASDDDRRHTVRLLNPLSEEQGVLRTSLLPGLLENVDRNIRFQKTEVKLFELGKVFTDIGAATQPIERNRLAGILCGNRHGYASPLHFKENKVDFLDAKGAVEFILGQMRLNLPAGPTRIDFQLPGPDGREPFVVPGETLQVRHAETVLGSLGRIRPEILRSFDIKLDVFYFDLDFDALCNLVAAPKSFTALPVYPSVKRDIALVIPGSIAAGDLVNAIRTSRDALIEDVTIFDVYQGKTIQKGYKSVAISVTYRSSTKTLTEKNVEKSNRKIVDLLTEKFGASLRDA</sequence>
<gene>
    <name evidence="15" type="primary">pheT</name>
    <name evidence="20" type="ORF">HNQ81_002815</name>
</gene>
<evidence type="ECO:0000256" key="14">
    <source>
        <dbReference type="ARBA" id="ARBA00049255"/>
    </source>
</evidence>
<keyword evidence="21" id="KW-1185">Reference proteome</keyword>
<dbReference type="HAMAP" id="MF_00283">
    <property type="entry name" value="Phe_tRNA_synth_beta1"/>
    <property type="match status" value="1"/>
</dbReference>
<dbReference type="SMART" id="SM00873">
    <property type="entry name" value="B3_4"/>
    <property type="match status" value="1"/>
</dbReference>
<protein>
    <recommendedName>
        <fullName evidence="15">Phenylalanine--tRNA ligase beta subunit</fullName>
        <ecNumber evidence="15">6.1.1.20</ecNumber>
    </recommendedName>
    <alternativeName>
        <fullName evidence="15">Phenylalanyl-tRNA synthetase beta subunit</fullName>
        <shortName evidence="15">PheRS</shortName>
    </alternativeName>
</protein>
<evidence type="ECO:0000256" key="11">
    <source>
        <dbReference type="ARBA" id="ARBA00022884"/>
    </source>
</evidence>
<keyword evidence="10 15" id="KW-0460">Magnesium</keyword>
<dbReference type="InterPro" id="IPR045060">
    <property type="entry name" value="Phe-tRNA-ligase_IIc_bsu"/>
</dbReference>
<dbReference type="SUPFAM" id="SSF50249">
    <property type="entry name" value="Nucleic acid-binding proteins"/>
    <property type="match status" value="1"/>
</dbReference>
<dbReference type="NCBIfam" id="NF045760">
    <property type="entry name" value="YtpR"/>
    <property type="match status" value="1"/>
</dbReference>
<evidence type="ECO:0000256" key="8">
    <source>
        <dbReference type="ARBA" id="ARBA00022741"/>
    </source>
</evidence>
<feature type="binding site" evidence="15">
    <location>
        <position position="461"/>
    </location>
    <ligand>
        <name>Mg(2+)</name>
        <dbReference type="ChEBI" id="CHEBI:18420"/>
        <note>shared with alpha subunit</note>
    </ligand>
</feature>
<keyword evidence="11 16" id="KW-0694">RNA-binding</keyword>
<evidence type="ECO:0000256" key="3">
    <source>
        <dbReference type="ARBA" id="ARBA00011209"/>
    </source>
</evidence>
<dbReference type="AlphaFoldDB" id="A0A840V2K9"/>
<dbReference type="GO" id="GO:0009328">
    <property type="term" value="C:phenylalanine-tRNA ligase complex"/>
    <property type="evidence" value="ECO:0007669"/>
    <property type="project" value="TreeGrafter"/>
</dbReference>
<dbReference type="InterPro" id="IPR045864">
    <property type="entry name" value="aa-tRNA-synth_II/BPL/LPL"/>
</dbReference>
<dbReference type="InterPro" id="IPR012340">
    <property type="entry name" value="NA-bd_OB-fold"/>
</dbReference>
<dbReference type="PANTHER" id="PTHR10947">
    <property type="entry name" value="PHENYLALANYL-TRNA SYNTHETASE BETA CHAIN AND LEUCINE-RICH REPEAT-CONTAINING PROTEIN 47"/>
    <property type="match status" value="1"/>
</dbReference>
<dbReference type="NCBIfam" id="TIGR00472">
    <property type="entry name" value="pheT_bact"/>
    <property type="match status" value="1"/>
</dbReference>
<evidence type="ECO:0000256" key="9">
    <source>
        <dbReference type="ARBA" id="ARBA00022840"/>
    </source>
</evidence>
<evidence type="ECO:0000259" key="17">
    <source>
        <dbReference type="PROSITE" id="PS50886"/>
    </source>
</evidence>
<dbReference type="GO" id="GO:0000049">
    <property type="term" value="F:tRNA binding"/>
    <property type="evidence" value="ECO:0007669"/>
    <property type="project" value="UniProtKB-UniRule"/>
</dbReference>
<dbReference type="RefSeq" id="WP_183351876.1">
    <property type="nucleotide sequence ID" value="NZ_JACHEO010000018.1"/>
</dbReference>
<feature type="domain" description="TRNA-binding" evidence="17">
    <location>
        <begin position="40"/>
        <end position="148"/>
    </location>
</feature>
<evidence type="ECO:0000256" key="1">
    <source>
        <dbReference type="ARBA" id="ARBA00004496"/>
    </source>
</evidence>
<evidence type="ECO:0000256" key="10">
    <source>
        <dbReference type="ARBA" id="ARBA00022842"/>
    </source>
</evidence>
<dbReference type="PROSITE" id="PS51483">
    <property type="entry name" value="B5"/>
    <property type="match status" value="1"/>
</dbReference>
<dbReference type="InterPro" id="IPR002547">
    <property type="entry name" value="tRNA-bd_dom"/>
</dbReference>
<dbReference type="SUPFAM" id="SSF55681">
    <property type="entry name" value="Class II aaRS and biotin synthetases"/>
    <property type="match status" value="1"/>
</dbReference>
<evidence type="ECO:0000256" key="13">
    <source>
        <dbReference type="ARBA" id="ARBA00023146"/>
    </source>
</evidence>
<dbReference type="GO" id="GO:0005524">
    <property type="term" value="F:ATP binding"/>
    <property type="evidence" value="ECO:0007669"/>
    <property type="project" value="UniProtKB-UniRule"/>
</dbReference>
<evidence type="ECO:0000256" key="12">
    <source>
        <dbReference type="ARBA" id="ARBA00022917"/>
    </source>
</evidence>
<organism evidence="20 21">
    <name type="scientific">Desulfoprunum benzoelyticum</name>
    <dbReference type="NCBI Taxonomy" id="1506996"/>
    <lineage>
        <taxon>Bacteria</taxon>
        <taxon>Pseudomonadati</taxon>
        <taxon>Thermodesulfobacteriota</taxon>
        <taxon>Desulfobulbia</taxon>
        <taxon>Desulfobulbales</taxon>
        <taxon>Desulfobulbaceae</taxon>
        <taxon>Desulfoprunum</taxon>
    </lineage>
</organism>
<dbReference type="Pfam" id="PF03147">
    <property type="entry name" value="FDX-ACB"/>
    <property type="match status" value="1"/>
</dbReference>
<comment type="cofactor">
    <cofactor evidence="15">
        <name>Mg(2+)</name>
        <dbReference type="ChEBI" id="CHEBI:18420"/>
    </cofactor>
    <text evidence="15">Binds 2 magnesium ions per tetramer.</text>
</comment>
<dbReference type="InterPro" id="IPR005147">
    <property type="entry name" value="tRNA_synthase_B5-dom"/>
</dbReference>
<comment type="similarity">
    <text evidence="2 15">Belongs to the phenylalanyl-tRNA synthetase beta subunit family. Type 1 subfamily.</text>
</comment>
<dbReference type="Pfam" id="PF03484">
    <property type="entry name" value="B5"/>
    <property type="match status" value="1"/>
</dbReference>
<keyword evidence="12 15" id="KW-0648">Protein biosynthesis</keyword>
<dbReference type="Gene3D" id="3.30.70.380">
    <property type="entry name" value="Ferrodoxin-fold anticodon-binding domain"/>
    <property type="match status" value="1"/>
</dbReference>
<dbReference type="Gene3D" id="3.50.40.10">
    <property type="entry name" value="Phenylalanyl-trna Synthetase, Chain B, domain 3"/>
    <property type="match status" value="1"/>
</dbReference>
<evidence type="ECO:0000256" key="5">
    <source>
        <dbReference type="ARBA" id="ARBA00022555"/>
    </source>
</evidence>
<dbReference type="InterPro" id="IPR004532">
    <property type="entry name" value="Phe-tRNA-ligase_IIc_bsu_bact"/>
</dbReference>
<dbReference type="InterPro" id="IPR033714">
    <property type="entry name" value="tRNA_bind_bactPheRS"/>
</dbReference>
<dbReference type="InterPro" id="IPR020825">
    <property type="entry name" value="Phe-tRNA_synthase-like_B3/B4"/>
</dbReference>
<comment type="catalytic activity">
    <reaction evidence="14 15">
        <text>tRNA(Phe) + L-phenylalanine + ATP = L-phenylalanyl-tRNA(Phe) + AMP + diphosphate + H(+)</text>
        <dbReference type="Rhea" id="RHEA:19413"/>
        <dbReference type="Rhea" id="RHEA-COMP:9668"/>
        <dbReference type="Rhea" id="RHEA-COMP:9699"/>
        <dbReference type="ChEBI" id="CHEBI:15378"/>
        <dbReference type="ChEBI" id="CHEBI:30616"/>
        <dbReference type="ChEBI" id="CHEBI:33019"/>
        <dbReference type="ChEBI" id="CHEBI:58095"/>
        <dbReference type="ChEBI" id="CHEBI:78442"/>
        <dbReference type="ChEBI" id="CHEBI:78531"/>
        <dbReference type="ChEBI" id="CHEBI:456215"/>
        <dbReference type="EC" id="6.1.1.20"/>
    </reaction>
</comment>
<feature type="binding site" evidence="15">
    <location>
        <position position="464"/>
    </location>
    <ligand>
        <name>Mg(2+)</name>
        <dbReference type="ChEBI" id="CHEBI:18420"/>
        <note>shared with alpha subunit</note>
    </ligand>
</feature>
<feature type="domain" description="B5" evidence="19">
    <location>
        <begin position="401"/>
        <end position="477"/>
    </location>
</feature>
<evidence type="ECO:0000313" key="20">
    <source>
        <dbReference type="EMBL" id="MBB5349068.1"/>
    </source>
</evidence>
<evidence type="ECO:0000256" key="7">
    <source>
        <dbReference type="ARBA" id="ARBA00022723"/>
    </source>
</evidence>
<evidence type="ECO:0000259" key="18">
    <source>
        <dbReference type="PROSITE" id="PS51447"/>
    </source>
</evidence>
<dbReference type="GO" id="GO:0006432">
    <property type="term" value="P:phenylalanyl-tRNA aminoacylation"/>
    <property type="evidence" value="ECO:0007669"/>
    <property type="project" value="UniProtKB-UniRule"/>
</dbReference>
<proteinExistence type="inferred from homology"/>
<dbReference type="PROSITE" id="PS50886">
    <property type="entry name" value="TRBD"/>
    <property type="match status" value="1"/>
</dbReference>
<dbReference type="Pfam" id="PF03483">
    <property type="entry name" value="B3_4"/>
    <property type="match status" value="1"/>
</dbReference>
<dbReference type="SUPFAM" id="SSF56037">
    <property type="entry name" value="PheT/TilS domain"/>
    <property type="match status" value="1"/>
</dbReference>
<comment type="caution">
    <text evidence="20">The sequence shown here is derived from an EMBL/GenBank/DDBJ whole genome shotgun (WGS) entry which is preliminary data.</text>
</comment>
<dbReference type="EMBL" id="JACHEO010000018">
    <property type="protein sequence ID" value="MBB5349068.1"/>
    <property type="molecule type" value="Genomic_DNA"/>
</dbReference>
<evidence type="ECO:0000256" key="4">
    <source>
        <dbReference type="ARBA" id="ARBA00022490"/>
    </source>
</evidence>
<dbReference type="CDD" id="cd00769">
    <property type="entry name" value="PheRS_beta_core"/>
    <property type="match status" value="1"/>
</dbReference>
<keyword evidence="4 15" id="KW-0963">Cytoplasm</keyword>
<keyword evidence="7 15" id="KW-0479">Metal-binding</keyword>
<evidence type="ECO:0000256" key="16">
    <source>
        <dbReference type="PROSITE-ProRule" id="PRU00209"/>
    </source>
</evidence>
<dbReference type="Gene3D" id="3.30.56.10">
    <property type="match status" value="2"/>
</dbReference>
<keyword evidence="9 15" id="KW-0067">ATP-binding</keyword>
<dbReference type="PROSITE" id="PS51447">
    <property type="entry name" value="FDX_ACB"/>
    <property type="match status" value="1"/>
</dbReference>
<evidence type="ECO:0000256" key="15">
    <source>
        <dbReference type="HAMAP-Rule" id="MF_00283"/>
    </source>
</evidence>
<keyword evidence="6 15" id="KW-0436">Ligase</keyword>
<accession>A0A840V2K9</accession>
<dbReference type="GO" id="GO:0004826">
    <property type="term" value="F:phenylalanine-tRNA ligase activity"/>
    <property type="evidence" value="ECO:0007669"/>
    <property type="project" value="UniProtKB-UniRule"/>
</dbReference>
<dbReference type="Pfam" id="PF01588">
    <property type="entry name" value="tRNA_bind"/>
    <property type="match status" value="1"/>
</dbReference>